<proteinExistence type="predicted"/>
<evidence type="ECO:0000313" key="2">
    <source>
        <dbReference type="EMBL" id="CEP41859.1"/>
    </source>
</evidence>
<dbReference type="Proteomes" id="UP000049127">
    <property type="component" value="Unassembled WGS sequence"/>
</dbReference>
<dbReference type="Gene3D" id="1.10.10.10">
    <property type="entry name" value="Winged helix-like DNA-binding domain superfamily/Winged helix DNA-binding domain"/>
    <property type="match status" value="1"/>
</dbReference>
<dbReference type="SUPFAM" id="SSF88659">
    <property type="entry name" value="Sigma3 and sigma4 domains of RNA polymerase sigma factors"/>
    <property type="match status" value="1"/>
</dbReference>
<dbReference type="OrthoDB" id="2449942at2"/>
<dbReference type="Pfam" id="PF04545">
    <property type="entry name" value="Sigma70_r4"/>
    <property type="match status" value="1"/>
</dbReference>
<gene>
    <name evidence="2" type="primary">uviA</name>
    <name evidence="2" type="ORF">R28058_32901</name>
</gene>
<sequence length="173" mass="20711">MNKLYDIIKNYKQGNKESIIEVIELFNPLLNKLERQSNYYDIKSELTLFIIELMDKLPFENKKFCHDKYIVSYISKSIKNKYIYLNKKACDQLNKENEINLEILKNDRVENNLDMILFKDLIKSLTHKEQEIIIYKYGLNYSDIEIAELFNISRQSVNKTKTRALNKLKLMIN</sequence>
<organism evidence="2 3">
    <name type="scientific">Paraclostridium sordellii</name>
    <name type="common">Clostridium sordellii</name>
    <dbReference type="NCBI Taxonomy" id="1505"/>
    <lineage>
        <taxon>Bacteria</taxon>
        <taxon>Bacillati</taxon>
        <taxon>Bacillota</taxon>
        <taxon>Clostridia</taxon>
        <taxon>Peptostreptococcales</taxon>
        <taxon>Peptostreptococcaceae</taxon>
        <taxon>Paraclostridium</taxon>
    </lineage>
</organism>
<dbReference type="AlphaFoldDB" id="A0A0C7LJD8"/>
<dbReference type="InterPro" id="IPR007630">
    <property type="entry name" value="RNA_pol_sigma70_r4"/>
</dbReference>
<dbReference type="EMBL" id="CEKZ01000027">
    <property type="protein sequence ID" value="CEP41859.1"/>
    <property type="molecule type" value="Genomic_DNA"/>
</dbReference>
<evidence type="ECO:0000313" key="3">
    <source>
        <dbReference type="Proteomes" id="UP000049127"/>
    </source>
</evidence>
<dbReference type="InterPro" id="IPR014284">
    <property type="entry name" value="RNA_pol_sigma-70_dom"/>
</dbReference>
<dbReference type="InterPro" id="IPR036388">
    <property type="entry name" value="WH-like_DNA-bd_sf"/>
</dbReference>
<dbReference type="RefSeq" id="WP_055343284.1">
    <property type="nucleotide sequence ID" value="NZ_CEKZ01000027.1"/>
</dbReference>
<dbReference type="NCBIfam" id="TIGR02937">
    <property type="entry name" value="sigma70-ECF"/>
    <property type="match status" value="1"/>
</dbReference>
<dbReference type="GO" id="GO:0003700">
    <property type="term" value="F:DNA-binding transcription factor activity"/>
    <property type="evidence" value="ECO:0007669"/>
    <property type="project" value="InterPro"/>
</dbReference>
<evidence type="ECO:0000259" key="1">
    <source>
        <dbReference type="Pfam" id="PF04545"/>
    </source>
</evidence>
<dbReference type="InterPro" id="IPR013324">
    <property type="entry name" value="RNA_pol_sigma_r3/r4-like"/>
</dbReference>
<name>A0A0C7LJD8_PARSO</name>
<dbReference type="CDD" id="cd06171">
    <property type="entry name" value="Sigma70_r4"/>
    <property type="match status" value="1"/>
</dbReference>
<protein>
    <submittedName>
        <fullName evidence="2">UviA protein</fullName>
    </submittedName>
</protein>
<accession>A0A0C7LJD8</accession>
<dbReference type="GO" id="GO:0006352">
    <property type="term" value="P:DNA-templated transcription initiation"/>
    <property type="evidence" value="ECO:0007669"/>
    <property type="project" value="InterPro"/>
</dbReference>
<reference evidence="2 3" key="1">
    <citation type="submission" date="2015-01" db="EMBL/GenBank/DDBJ databases">
        <authorList>
            <person name="Aslett A.Martin."/>
            <person name="De Silva Nishadi"/>
        </authorList>
    </citation>
    <scope>NUCLEOTIDE SEQUENCE [LARGE SCALE GENOMIC DNA]</scope>
    <source>
        <strain evidence="2 3">R28058</strain>
    </source>
</reference>
<feature type="domain" description="RNA polymerase sigma-70 region 4" evidence="1">
    <location>
        <begin position="122"/>
        <end position="169"/>
    </location>
</feature>